<reference evidence="2 3" key="1">
    <citation type="journal article" date="2023" name="Life. Sci Alliance">
        <title>Evolutionary insights into 3D genome organization and epigenetic landscape of Vigna mungo.</title>
        <authorList>
            <person name="Junaid A."/>
            <person name="Singh B."/>
            <person name="Bhatia S."/>
        </authorList>
    </citation>
    <scope>NUCLEOTIDE SEQUENCE [LARGE SCALE GENOMIC DNA]</scope>
    <source>
        <strain evidence="2">Urdbean</strain>
    </source>
</reference>
<organism evidence="2 3">
    <name type="scientific">Vigna mungo</name>
    <name type="common">Black gram</name>
    <name type="synonym">Phaseolus mungo</name>
    <dbReference type="NCBI Taxonomy" id="3915"/>
    <lineage>
        <taxon>Eukaryota</taxon>
        <taxon>Viridiplantae</taxon>
        <taxon>Streptophyta</taxon>
        <taxon>Embryophyta</taxon>
        <taxon>Tracheophyta</taxon>
        <taxon>Spermatophyta</taxon>
        <taxon>Magnoliopsida</taxon>
        <taxon>eudicotyledons</taxon>
        <taxon>Gunneridae</taxon>
        <taxon>Pentapetalae</taxon>
        <taxon>rosids</taxon>
        <taxon>fabids</taxon>
        <taxon>Fabales</taxon>
        <taxon>Fabaceae</taxon>
        <taxon>Papilionoideae</taxon>
        <taxon>50 kb inversion clade</taxon>
        <taxon>NPAAA clade</taxon>
        <taxon>indigoferoid/millettioid clade</taxon>
        <taxon>Phaseoleae</taxon>
        <taxon>Vigna</taxon>
    </lineage>
</organism>
<proteinExistence type="predicted"/>
<evidence type="ECO:0000256" key="1">
    <source>
        <dbReference type="SAM" id="MobiDB-lite"/>
    </source>
</evidence>
<protein>
    <submittedName>
        <fullName evidence="2">Uncharacterized protein</fullName>
    </submittedName>
</protein>
<gene>
    <name evidence="2" type="ORF">V8G54_036589</name>
</gene>
<accession>A0AAQ3RGR7</accession>
<dbReference type="AlphaFoldDB" id="A0AAQ3RGR7"/>
<keyword evidence="3" id="KW-1185">Reference proteome</keyword>
<dbReference type="EMBL" id="CP144690">
    <property type="protein sequence ID" value="WVY91075.1"/>
    <property type="molecule type" value="Genomic_DNA"/>
</dbReference>
<feature type="compositionally biased region" description="Polar residues" evidence="1">
    <location>
        <begin position="98"/>
        <end position="110"/>
    </location>
</feature>
<dbReference type="Proteomes" id="UP001374535">
    <property type="component" value="Chromosome 11"/>
</dbReference>
<feature type="region of interest" description="Disordered" evidence="1">
    <location>
        <begin position="98"/>
        <end position="140"/>
    </location>
</feature>
<sequence>MEISAMASSATPIPSLPTPFPHPVVTVFTKPQPRRNHIAFGLSFWGTSPETKEPRNPQRVAKVIRNILKPGIETALPIVRQDGEEVLKIASPTISEASKKAQSFSSWKTSQGREREDGCMAGEGVDLDFTESRTGERCTP</sequence>
<evidence type="ECO:0000313" key="3">
    <source>
        <dbReference type="Proteomes" id="UP001374535"/>
    </source>
</evidence>
<name>A0AAQ3RGR7_VIGMU</name>
<feature type="compositionally biased region" description="Basic and acidic residues" evidence="1">
    <location>
        <begin position="130"/>
        <end position="140"/>
    </location>
</feature>
<evidence type="ECO:0000313" key="2">
    <source>
        <dbReference type="EMBL" id="WVY91075.1"/>
    </source>
</evidence>